<dbReference type="Proteomes" id="UP000195402">
    <property type="component" value="Unassembled WGS sequence"/>
</dbReference>
<dbReference type="PANTHER" id="PTHR47723">
    <property type="entry name" value="OS05G0353850 PROTEIN"/>
    <property type="match status" value="1"/>
</dbReference>
<dbReference type="Pfam" id="PF13456">
    <property type="entry name" value="RVT_3"/>
    <property type="match status" value="1"/>
</dbReference>
<reference evidence="2 3" key="1">
    <citation type="journal article" date="2017" name="Mol. Plant">
        <title>The Genome of Medicinal Plant Macleaya cordata Provides New Insights into Benzylisoquinoline Alkaloids Metabolism.</title>
        <authorList>
            <person name="Liu X."/>
            <person name="Liu Y."/>
            <person name="Huang P."/>
            <person name="Ma Y."/>
            <person name="Qing Z."/>
            <person name="Tang Q."/>
            <person name="Cao H."/>
            <person name="Cheng P."/>
            <person name="Zheng Y."/>
            <person name="Yuan Z."/>
            <person name="Zhou Y."/>
            <person name="Liu J."/>
            <person name="Tang Z."/>
            <person name="Zhuo Y."/>
            <person name="Zhang Y."/>
            <person name="Yu L."/>
            <person name="Huang J."/>
            <person name="Yang P."/>
            <person name="Peng Q."/>
            <person name="Zhang J."/>
            <person name="Jiang W."/>
            <person name="Zhang Z."/>
            <person name="Lin K."/>
            <person name="Ro D.K."/>
            <person name="Chen X."/>
            <person name="Xiong X."/>
            <person name="Shang Y."/>
            <person name="Huang S."/>
            <person name="Zeng J."/>
        </authorList>
    </citation>
    <scope>NUCLEOTIDE SEQUENCE [LARGE SCALE GENOMIC DNA]</scope>
    <source>
        <strain evidence="3">cv. BLH2017</strain>
        <tissue evidence="2">Root</tissue>
    </source>
</reference>
<dbReference type="InterPro" id="IPR002156">
    <property type="entry name" value="RNaseH_domain"/>
</dbReference>
<sequence>MIDKAIPDTDINRQFMLRWSLDSIFMTPQPIVCQWMKPSQGSVIVNIHGSLLDNVAGFGVIIRDDEGKVLAVDAGSLKPKSITVHELHGLEMGLRLAISSDFRSLQVGMDSTTVITYVQQSVVPPWATIPIMQSIRQMIRGLDYFQIQHIYHETNRAADHLASLYPSAEFLEIVLSSFVEDLKKIIFEDKSGKAYYRCIS</sequence>
<dbReference type="GO" id="GO:0004523">
    <property type="term" value="F:RNA-DNA hybrid ribonuclease activity"/>
    <property type="evidence" value="ECO:0007669"/>
    <property type="project" value="InterPro"/>
</dbReference>
<organism evidence="2 3">
    <name type="scientific">Macleaya cordata</name>
    <name type="common">Five-seeded plume-poppy</name>
    <name type="synonym">Bocconia cordata</name>
    <dbReference type="NCBI Taxonomy" id="56857"/>
    <lineage>
        <taxon>Eukaryota</taxon>
        <taxon>Viridiplantae</taxon>
        <taxon>Streptophyta</taxon>
        <taxon>Embryophyta</taxon>
        <taxon>Tracheophyta</taxon>
        <taxon>Spermatophyta</taxon>
        <taxon>Magnoliopsida</taxon>
        <taxon>Ranunculales</taxon>
        <taxon>Papaveraceae</taxon>
        <taxon>Papaveroideae</taxon>
        <taxon>Macleaya</taxon>
    </lineage>
</organism>
<comment type="caution">
    <text evidence="2">The sequence shown here is derived from an EMBL/GenBank/DDBJ whole genome shotgun (WGS) entry which is preliminary data.</text>
</comment>
<dbReference type="CDD" id="cd06222">
    <property type="entry name" value="RNase_H_like"/>
    <property type="match status" value="1"/>
</dbReference>
<proteinExistence type="predicted"/>
<feature type="domain" description="RNase H type-1" evidence="1">
    <location>
        <begin position="53"/>
        <end position="163"/>
    </location>
</feature>
<dbReference type="PANTHER" id="PTHR47723:SF19">
    <property type="entry name" value="POLYNUCLEOTIDYL TRANSFERASE, RIBONUCLEASE H-LIKE SUPERFAMILY PROTEIN"/>
    <property type="match status" value="1"/>
</dbReference>
<evidence type="ECO:0000313" key="3">
    <source>
        <dbReference type="Proteomes" id="UP000195402"/>
    </source>
</evidence>
<dbReference type="InterPro" id="IPR036397">
    <property type="entry name" value="RNaseH_sf"/>
</dbReference>
<dbReference type="InParanoid" id="A0A200PSG1"/>
<accession>A0A200PSG1</accession>
<dbReference type="AlphaFoldDB" id="A0A200PSG1"/>
<dbReference type="InterPro" id="IPR044730">
    <property type="entry name" value="RNase_H-like_dom_plant"/>
</dbReference>
<name>A0A200PSG1_MACCD</name>
<keyword evidence="3" id="KW-1185">Reference proteome</keyword>
<evidence type="ECO:0000259" key="1">
    <source>
        <dbReference type="Pfam" id="PF13456"/>
    </source>
</evidence>
<dbReference type="OMA" id="HIYHETN"/>
<dbReference type="InterPro" id="IPR053151">
    <property type="entry name" value="RNase_H-like"/>
</dbReference>
<dbReference type="SUPFAM" id="SSF53098">
    <property type="entry name" value="Ribonuclease H-like"/>
    <property type="match status" value="1"/>
</dbReference>
<dbReference type="EMBL" id="MVGT01004176">
    <property type="protein sequence ID" value="OVA01154.1"/>
    <property type="molecule type" value="Genomic_DNA"/>
</dbReference>
<dbReference type="InterPro" id="IPR012337">
    <property type="entry name" value="RNaseH-like_sf"/>
</dbReference>
<dbReference type="Gene3D" id="3.30.420.10">
    <property type="entry name" value="Ribonuclease H-like superfamily/Ribonuclease H"/>
    <property type="match status" value="1"/>
</dbReference>
<protein>
    <submittedName>
        <fullName evidence="2">Ribonuclease H domain</fullName>
    </submittedName>
</protein>
<gene>
    <name evidence="2" type="ORF">BVC80_1809g19</name>
</gene>
<evidence type="ECO:0000313" key="2">
    <source>
        <dbReference type="EMBL" id="OVA01154.1"/>
    </source>
</evidence>
<dbReference type="GO" id="GO:0003676">
    <property type="term" value="F:nucleic acid binding"/>
    <property type="evidence" value="ECO:0007669"/>
    <property type="project" value="InterPro"/>
</dbReference>
<dbReference type="OrthoDB" id="1590371at2759"/>